<name>A0A6S6U1V3_9GAMM</name>
<dbReference type="CDD" id="cd09281">
    <property type="entry name" value="UPF0066"/>
    <property type="match status" value="1"/>
</dbReference>
<organism evidence="4">
    <name type="scientific">uncultured Thiotrichaceae bacterium</name>
    <dbReference type="NCBI Taxonomy" id="298394"/>
    <lineage>
        <taxon>Bacteria</taxon>
        <taxon>Pseudomonadati</taxon>
        <taxon>Pseudomonadota</taxon>
        <taxon>Gammaproteobacteria</taxon>
        <taxon>Thiotrichales</taxon>
        <taxon>Thiotrichaceae</taxon>
        <taxon>environmental samples</taxon>
    </lineage>
</organism>
<dbReference type="PROSITE" id="PS51668">
    <property type="entry name" value="TSAA_2"/>
    <property type="match status" value="1"/>
</dbReference>
<accession>A0A6S6U1V3</accession>
<proteinExistence type="inferred from homology"/>
<evidence type="ECO:0000259" key="3">
    <source>
        <dbReference type="PROSITE" id="PS51668"/>
    </source>
</evidence>
<dbReference type="Pfam" id="PF01980">
    <property type="entry name" value="TrmO_N"/>
    <property type="match status" value="1"/>
</dbReference>
<protein>
    <submittedName>
        <fullName evidence="4">COG1720: Uncharacterized conserved protein</fullName>
    </submittedName>
</protein>
<comment type="similarity">
    <text evidence="2">Belongs to the tRNA methyltransferase O family.</text>
</comment>
<dbReference type="Pfam" id="PF18389">
    <property type="entry name" value="TrmO_C"/>
    <property type="match status" value="1"/>
</dbReference>
<dbReference type="InterPro" id="IPR036414">
    <property type="entry name" value="YaeB_N_sf"/>
</dbReference>
<sequence>MKLIATIRSPYKQKFGIPRQFGIIEGVHSRLEFEHNYGDEDALVGLSEFSHLWVVFQFHQSLREEWKSTVKPPRLGGQQKVGVWASRAPFRPNGIGLSVGKIVAIQCQSEGYDRTCIILSGLDILDNTPVFDIKPYLPYADAIDGAVGGFAKEQPETEFLVEFMPLADEQASSKSKQFDVDIKSVIRDILSYEIRPAHQRTTSGKVHRIRLYDFDIKYRYQDAVVIVDALW</sequence>
<evidence type="ECO:0000256" key="2">
    <source>
        <dbReference type="ARBA" id="ARBA00033753"/>
    </source>
</evidence>
<dbReference type="SUPFAM" id="SSF118196">
    <property type="entry name" value="YaeB-like"/>
    <property type="match status" value="1"/>
</dbReference>
<dbReference type="InterPro" id="IPR036413">
    <property type="entry name" value="YaeB-like_sf"/>
</dbReference>
<dbReference type="InterPro" id="IPR040372">
    <property type="entry name" value="YaeB-like"/>
</dbReference>
<keyword evidence="1" id="KW-0949">S-adenosyl-L-methionine</keyword>
<evidence type="ECO:0000256" key="1">
    <source>
        <dbReference type="ARBA" id="ARBA00022691"/>
    </source>
</evidence>
<evidence type="ECO:0000313" key="4">
    <source>
        <dbReference type="EMBL" id="CAA6824257.1"/>
    </source>
</evidence>
<dbReference type="GO" id="GO:0089715">
    <property type="term" value="F:tRNA (L-threonylcarbamoyladenosine(37)-C2) methyltransferase activity"/>
    <property type="evidence" value="ECO:0007669"/>
    <property type="project" value="TreeGrafter"/>
</dbReference>
<dbReference type="EMBL" id="CACVAY010000117">
    <property type="protein sequence ID" value="CAA6824257.1"/>
    <property type="molecule type" value="Genomic_DNA"/>
</dbReference>
<dbReference type="InterPro" id="IPR023370">
    <property type="entry name" value="TrmO-like_N"/>
</dbReference>
<dbReference type="Gene3D" id="2.40.30.70">
    <property type="entry name" value="YaeB-like"/>
    <property type="match status" value="1"/>
</dbReference>
<gene>
    <name evidence="4" type="ORF">HELGO_WM6798</name>
</gene>
<reference evidence="4" key="1">
    <citation type="submission" date="2020-01" db="EMBL/GenBank/DDBJ databases">
        <authorList>
            <person name="Meier V. D."/>
            <person name="Meier V D."/>
        </authorList>
    </citation>
    <scope>NUCLEOTIDE SEQUENCE</scope>
    <source>
        <strain evidence="4">HLG_WM_MAG_07</strain>
    </source>
</reference>
<dbReference type="InterPro" id="IPR041369">
    <property type="entry name" value="TrmO_C"/>
</dbReference>
<feature type="domain" description="TsaA-like" evidence="3">
    <location>
        <begin position="1"/>
        <end position="145"/>
    </location>
</feature>
<dbReference type="Gene3D" id="3.30.2310.10">
    <property type="entry name" value="YaeB-like"/>
    <property type="match status" value="1"/>
</dbReference>
<dbReference type="PANTHER" id="PTHR12818:SF0">
    <property type="entry name" value="TRNA (ADENINE(37)-N6)-METHYLTRANSFERASE"/>
    <property type="match status" value="1"/>
</dbReference>
<dbReference type="PANTHER" id="PTHR12818">
    <property type="entry name" value="TRNA (ADENINE(37)-N6)-METHYLTRANSFERASE"/>
    <property type="match status" value="1"/>
</dbReference>
<dbReference type="AlphaFoldDB" id="A0A6S6U1V3"/>
<dbReference type="NCBIfam" id="TIGR00104">
    <property type="entry name" value="tRNA_TsaA"/>
    <property type="match status" value="1"/>
</dbReference>